<protein>
    <submittedName>
        <fullName evidence="2">Uncharacterized protein</fullName>
    </submittedName>
</protein>
<dbReference type="RefSeq" id="WP_285983970.1">
    <property type="nucleotide sequence ID" value="NZ_JASVDS010000006.1"/>
</dbReference>
<name>A0ABT7LLZ7_9BURK</name>
<feature type="compositionally biased region" description="Pro residues" evidence="1">
    <location>
        <begin position="151"/>
        <end position="161"/>
    </location>
</feature>
<gene>
    <name evidence="2" type="ORF">QRD43_18415</name>
</gene>
<accession>A0ABT7LLZ7</accession>
<feature type="compositionally biased region" description="Basic and acidic residues" evidence="1">
    <location>
        <begin position="34"/>
        <end position="43"/>
    </location>
</feature>
<dbReference type="EMBL" id="JASVDS010000006">
    <property type="protein sequence ID" value="MDL5033889.1"/>
    <property type="molecule type" value="Genomic_DNA"/>
</dbReference>
<dbReference type="Proteomes" id="UP001238603">
    <property type="component" value="Unassembled WGS sequence"/>
</dbReference>
<evidence type="ECO:0000256" key="1">
    <source>
        <dbReference type="SAM" id="MobiDB-lite"/>
    </source>
</evidence>
<sequence length="374" mass="38932">MSSNGTRVVPTLTEVLDEQRLGRPVGGLNPPGGQDRRPMHDELVPISLDWGDEPAPADDTAGHGESDVMTPWQLVRPRDPLAPPDDAPFIDLSIDVAPVQAPDVSTQVLDVYPTLPSSPVLASASLRPLTADGAAVPPDLSTAAGADDPAAPLPPLAPSPDLPELVLDLSPLTPLDLEPPAVEQVHEEFVESVQPPGAFTDLPDIPAFLRAAPPAVAEPASLPLPERWAEAEEPEVGVPAEPPPARIATDTAPAVVATPAPDAITPPVHVVAAPPAAPTEATLPPPLDPGTLAVRQTGVHLPGVSEERLQAIIQEALDRLLRDELPSALVETLIRLSPQLSESLIESLKPSLHLHVMEALGAESLGASDGRPLA</sequence>
<organism evidence="2 3">
    <name type="scientific">Roseateles subflavus</name>
    <dbReference type="NCBI Taxonomy" id="3053353"/>
    <lineage>
        <taxon>Bacteria</taxon>
        <taxon>Pseudomonadati</taxon>
        <taxon>Pseudomonadota</taxon>
        <taxon>Betaproteobacteria</taxon>
        <taxon>Burkholderiales</taxon>
        <taxon>Sphaerotilaceae</taxon>
        <taxon>Roseateles</taxon>
    </lineage>
</organism>
<feature type="region of interest" description="Disordered" evidence="1">
    <location>
        <begin position="136"/>
        <end position="188"/>
    </location>
</feature>
<feature type="region of interest" description="Disordered" evidence="1">
    <location>
        <begin position="1"/>
        <end position="68"/>
    </location>
</feature>
<proteinExistence type="predicted"/>
<reference evidence="2 3" key="1">
    <citation type="submission" date="2023-06" db="EMBL/GenBank/DDBJ databases">
        <title>Pelomonas sp. APW6 16S ribosomal RNA gene genome sequencing and assembly.</title>
        <authorList>
            <person name="Woo H."/>
        </authorList>
    </citation>
    <scope>NUCLEOTIDE SEQUENCE [LARGE SCALE GENOMIC DNA]</scope>
    <source>
        <strain evidence="2 3">APW6</strain>
    </source>
</reference>
<keyword evidence="3" id="KW-1185">Reference proteome</keyword>
<evidence type="ECO:0000313" key="2">
    <source>
        <dbReference type="EMBL" id="MDL5033889.1"/>
    </source>
</evidence>
<comment type="caution">
    <text evidence="2">The sequence shown here is derived from an EMBL/GenBank/DDBJ whole genome shotgun (WGS) entry which is preliminary data.</text>
</comment>
<evidence type="ECO:0000313" key="3">
    <source>
        <dbReference type="Proteomes" id="UP001238603"/>
    </source>
</evidence>